<feature type="transmembrane region" description="Helical" evidence="17">
    <location>
        <begin position="112"/>
        <end position="135"/>
    </location>
</feature>
<organism evidence="22 23">
    <name type="scientific">Diceros bicornis minor</name>
    <name type="common">South-central black rhinoceros</name>
    <dbReference type="NCBI Taxonomy" id="77932"/>
    <lineage>
        <taxon>Eukaryota</taxon>
        <taxon>Metazoa</taxon>
        <taxon>Chordata</taxon>
        <taxon>Craniata</taxon>
        <taxon>Vertebrata</taxon>
        <taxon>Euteleostomi</taxon>
        <taxon>Mammalia</taxon>
        <taxon>Eutheria</taxon>
        <taxon>Laurasiatheria</taxon>
        <taxon>Perissodactyla</taxon>
        <taxon>Rhinocerotidae</taxon>
        <taxon>Diceros</taxon>
    </lineage>
</organism>
<evidence type="ECO:0000259" key="18">
    <source>
        <dbReference type="Pfam" id="PF00149"/>
    </source>
</evidence>
<keyword evidence="23" id="KW-1185">Reference proteome</keyword>
<evidence type="ECO:0000259" key="20">
    <source>
        <dbReference type="Pfam" id="PF21317"/>
    </source>
</evidence>
<evidence type="ECO:0000256" key="15">
    <source>
        <dbReference type="RuleBase" id="RU000675"/>
    </source>
</evidence>
<feature type="transmembrane region" description="Helical" evidence="17">
    <location>
        <begin position="44"/>
        <end position="64"/>
    </location>
</feature>
<accession>A0A7J7F1Y9</accession>
<dbReference type="PRINTS" id="PR00742">
    <property type="entry name" value="GLHYDRLASE35"/>
</dbReference>
<evidence type="ECO:0000256" key="2">
    <source>
        <dbReference type="ARBA" id="ARBA00002691"/>
    </source>
</evidence>
<dbReference type="InterPro" id="IPR048913">
    <property type="entry name" value="BetaGal_gal-bd"/>
</dbReference>
<evidence type="ECO:0000256" key="12">
    <source>
        <dbReference type="ARBA" id="ARBA00023228"/>
    </source>
</evidence>
<gene>
    <name evidence="22" type="ORF">HPG69_012976</name>
</gene>
<dbReference type="GO" id="GO:0042340">
    <property type="term" value="P:keratan sulfate proteoglycan catabolic process"/>
    <property type="evidence" value="ECO:0007669"/>
    <property type="project" value="UniProtKB-ARBA"/>
</dbReference>
<dbReference type="SUPFAM" id="SSF49785">
    <property type="entry name" value="Galactose-binding domain-like"/>
    <property type="match status" value="1"/>
</dbReference>
<dbReference type="PANTHER" id="PTHR23421">
    <property type="entry name" value="BETA-GALACTOSIDASE RELATED"/>
    <property type="match status" value="1"/>
</dbReference>
<evidence type="ECO:0000313" key="22">
    <source>
        <dbReference type="EMBL" id="KAF5921804.1"/>
    </source>
</evidence>
<dbReference type="SUPFAM" id="SSF51445">
    <property type="entry name" value="(Trans)glycosidases"/>
    <property type="match status" value="1"/>
</dbReference>
<keyword evidence="10" id="KW-1015">Disulfide bond</keyword>
<evidence type="ECO:0000313" key="23">
    <source>
        <dbReference type="Proteomes" id="UP000551758"/>
    </source>
</evidence>
<dbReference type="InterPro" id="IPR001944">
    <property type="entry name" value="Glycoside_Hdrlase_35"/>
</dbReference>
<keyword evidence="17" id="KW-0812">Transmembrane</keyword>
<dbReference type="AlphaFoldDB" id="A0A7J7F1Y9"/>
<comment type="similarity">
    <text evidence="4 16">Belongs to the glycosyl hydrolase 35 family.</text>
</comment>
<evidence type="ECO:0000256" key="16">
    <source>
        <dbReference type="RuleBase" id="RU003679"/>
    </source>
</evidence>
<dbReference type="Pfam" id="PF21467">
    <property type="entry name" value="BetaGal_gal-bd"/>
    <property type="match status" value="1"/>
</dbReference>
<dbReference type="InterPro" id="IPR029052">
    <property type="entry name" value="Metallo-depent_PP-like"/>
</dbReference>
<comment type="subcellular location">
    <subcellularLocation>
        <location evidence="3">Lysosome</location>
    </subcellularLocation>
</comment>
<dbReference type="Pfam" id="PF01301">
    <property type="entry name" value="Glyco_hydro_35"/>
    <property type="match status" value="1"/>
</dbReference>
<feature type="domain" description="Calcineurin-like phosphoesterase" evidence="18">
    <location>
        <begin position="207"/>
        <end position="388"/>
    </location>
</feature>
<feature type="transmembrane region" description="Helical" evidence="17">
    <location>
        <begin position="162"/>
        <end position="182"/>
    </location>
</feature>
<dbReference type="GO" id="GO:0005576">
    <property type="term" value="C:extracellular region"/>
    <property type="evidence" value="ECO:0007669"/>
    <property type="project" value="UniProtKB-ARBA"/>
</dbReference>
<dbReference type="FunFam" id="2.60.120.260:FF:000115">
    <property type="entry name" value="Beta-galactosidase"/>
    <property type="match status" value="1"/>
</dbReference>
<evidence type="ECO:0000259" key="21">
    <source>
        <dbReference type="Pfam" id="PF21467"/>
    </source>
</evidence>
<dbReference type="Pfam" id="PF21317">
    <property type="entry name" value="BetaGal_ABD_1"/>
    <property type="match status" value="1"/>
</dbReference>
<evidence type="ECO:0000256" key="5">
    <source>
        <dbReference type="ARBA" id="ARBA00012756"/>
    </source>
</evidence>
<dbReference type="GO" id="GO:0006689">
    <property type="term" value="P:ganglioside catabolic process"/>
    <property type="evidence" value="ECO:0007669"/>
    <property type="project" value="UniProtKB-ARBA"/>
</dbReference>
<evidence type="ECO:0000256" key="8">
    <source>
        <dbReference type="ARBA" id="ARBA00022801"/>
    </source>
</evidence>
<protein>
    <recommendedName>
        <fullName evidence="6 15">Beta-galactosidase</fullName>
        <ecNumber evidence="5 15">3.2.1.23</ecNumber>
    </recommendedName>
</protein>
<dbReference type="GO" id="GO:0004565">
    <property type="term" value="F:beta-galactosidase activity"/>
    <property type="evidence" value="ECO:0007669"/>
    <property type="project" value="UniProtKB-EC"/>
</dbReference>
<feature type="domain" description="Glycoside hydrolase 35 catalytic" evidence="19">
    <location>
        <begin position="434"/>
        <end position="749"/>
    </location>
</feature>
<dbReference type="InterPro" id="IPR008979">
    <property type="entry name" value="Galactose-bd-like_sf"/>
</dbReference>
<dbReference type="Proteomes" id="UP000551758">
    <property type="component" value="Unassembled WGS sequence"/>
</dbReference>
<dbReference type="InterPro" id="IPR019801">
    <property type="entry name" value="Glyco_hydro_35_CS"/>
</dbReference>
<keyword evidence="11" id="KW-0325">Glycoprotein</keyword>
<feature type="domain" description="Beta-galactosidase 1-like first all-beta" evidence="20">
    <location>
        <begin position="796"/>
        <end position="908"/>
    </location>
</feature>
<keyword evidence="8 15" id="KW-0378">Hydrolase</keyword>
<dbReference type="FunFam" id="2.60.120.260:FF:000260">
    <property type="entry name" value="Beta-galactosidase"/>
    <property type="match status" value="1"/>
</dbReference>
<evidence type="ECO:0000256" key="17">
    <source>
        <dbReference type="SAM" id="Phobius"/>
    </source>
</evidence>
<dbReference type="GO" id="GO:0005764">
    <property type="term" value="C:lysosome"/>
    <property type="evidence" value="ECO:0007669"/>
    <property type="project" value="UniProtKB-SubCell"/>
</dbReference>
<dbReference type="SUPFAM" id="SSF56300">
    <property type="entry name" value="Metallo-dependent phosphatases"/>
    <property type="match status" value="1"/>
</dbReference>
<dbReference type="InterPro" id="IPR004843">
    <property type="entry name" value="Calcineurin-like_PHP"/>
</dbReference>
<dbReference type="Gene3D" id="3.60.21.10">
    <property type="match status" value="1"/>
</dbReference>
<evidence type="ECO:0000256" key="4">
    <source>
        <dbReference type="ARBA" id="ARBA00009809"/>
    </source>
</evidence>
<keyword evidence="17" id="KW-0472">Membrane</keyword>
<dbReference type="CDD" id="cd07385">
    <property type="entry name" value="MPP_YkuE_C"/>
    <property type="match status" value="1"/>
</dbReference>
<evidence type="ECO:0000256" key="6">
    <source>
        <dbReference type="ARBA" id="ARBA00013303"/>
    </source>
</evidence>
<keyword evidence="9" id="KW-0865">Zymogen</keyword>
<name>A0A7J7F1Y9_DICBM</name>
<evidence type="ECO:0000256" key="10">
    <source>
        <dbReference type="ARBA" id="ARBA00023157"/>
    </source>
</evidence>
<dbReference type="PROSITE" id="PS01182">
    <property type="entry name" value="GLYCOSYL_HYDROL_F35"/>
    <property type="match status" value="1"/>
</dbReference>
<comment type="catalytic activity">
    <reaction evidence="1 15">
        <text>Hydrolysis of terminal non-reducing beta-D-galactose residues in beta-D-galactosides.</text>
        <dbReference type="EC" id="3.2.1.23"/>
    </reaction>
</comment>
<dbReference type="Gene3D" id="3.20.20.80">
    <property type="entry name" value="Glycosidases"/>
    <property type="match status" value="1"/>
</dbReference>
<dbReference type="InterPro" id="IPR031330">
    <property type="entry name" value="Gly_Hdrlase_35_cat"/>
</dbReference>
<evidence type="ECO:0000256" key="11">
    <source>
        <dbReference type="ARBA" id="ARBA00023180"/>
    </source>
</evidence>
<evidence type="ECO:0000259" key="19">
    <source>
        <dbReference type="Pfam" id="PF01301"/>
    </source>
</evidence>
<evidence type="ECO:0000256" key="3">
    <source>
        <dbReference type="ARBA" id="ARBA00004371"/>
    </source>
</evidence>
<comment type="function">
    <text evidence="2">Cleaves beta-linked terminal galactosyl residues from gangliosides, glycoproteins, and glycosaminoglycans.</text>
</comment>
<dbReference type="GO" id="GO:0016020">
    <property type="term" value="C:membrane"/>
    <property type="evidence" value="ECO:0007669"/>
    <property type="project" value="GOC"/>
</dbReference>
<dbReference type="Pfam" id="PF00149">
    <property type="entry name" value="Metallophos"/>
    <property type="match status" value="1"/>
</dbReference>
<proteinExistence type="inferred from homology"/>
<keyword evidence="7" id="KW-0732">Signal</keyword>
<dbReference type="EC" id="3.2.1.23" evidence="5 15"/>
<evidence type="ECO:0000256" key="9">
    <source>
        <dbReference type="ARBA" id="ARBA00023145"/>
    </source>
</evidence>
<keyword evidence="17" id="KW-1133">Transmembrane helix</keyword>
<dbReference type="InterPro" id="IPR048912">
    <property type="entry name" value="BetaGal1-like_ABD1"/>
</dbReference>
<sequence>MAIFRQLSLGMKAALAAGTVLVSIIVSRSYLAGSLELGAWRCLFRLQLALFANSLMLIGSLYIWRSTVSNLSHSPATESVCFKLWKMAVVTFLALAHSSFFTMLFLVAEEPYLFSLAAYSCLGAYIIMLFFLCTLSGMEQAFQFLAWRSGRVVGSLDKTRKLALRPALTVVVTAVLSVVGLLNAAQPPAVKTVEVPIHQLPPSMDNLKIALLSDIHLGPTVGRTKMEMFVRMVNVLEPDVTVIVGDLCDSEASTLRMAVAPLGQLHSRLGTYFVTGNHEYYTSDVSNWFALLESLDVKPLHNENVKISATRAQRGGGEDGDWICLAGVDDIEADSLHYSGHGMDLEKALGGCSPDHTTILLAHQPLAAKRALQARPDINLILSGHTHAGQIFPLNVAAYFLNPFFAGLYQVAQTTFVYKASQRTFKIDYSHNRFLKDGQPFRYISGSIHYFRVPRFYWKDRLLKMKMAGLNAIQTYVPWNFHEPQPGQYQFSEDHDVEHFIQLAHELGLLVILRPGPYICAEWDMGGLPAWLLEKESIVLRSSDPDYLAAVDKWLGVLLPKMKPLLYKNGGPIITVQVENEYGSYFTCDYDYLRFLQKLFRHYLGDDVLLFTTDGMFEKFMQCGALQGLYATVDFGSGINVTAAFQIQRKSEPKGPLINSEFYTGWLDHWGQPHSKAKTEVVASTLYDILSRGANVNMYMFIGGTNFAYWNGANMPYQAQPTSYDYDAPLSEAGDLTEKYFALRDVIKKFVKVPEGPIPPSTPKFAYGKVALKKLKTVEEALGILCPSGPIKSLYPLTFIQVKQYFGFVLYRTTLPQDCSNPTPLSSPFDGVHDRAYVAVDGVPQGILERNTVITLNITGKAGATLDLLVENMGRINYGRYINDFKGLISNLTLGSKILTNWMIFPLDMEDAVRSHLGDWDGHDSGCRDKACARSSSNYSLPAFYVGNFSIPSGIPDLPQDTFIHFPGWTKGQVWINGFNLGRYWPAQGPQMTLFVPQHILMTSAPNTVTVLELEHAPCGDNGLELCTVQFMDRPVIGASQTYSRLPPHVSVNQDS</sequence>
<dbReference type="GO" id="GO:0005975">
    <property type="term" value="P:carbohydrate metabolic process"/>
    <property type="evidence" value="ECO:0007669"/>
    <property type="project" value="InterPro"/>
</dbReference>
<comment type="subunit">
    <text evidence="14">Homodimer. May form higher multimers.</text>
</comment>
<dbReference type="InterPro" id="IPR017853">
    <property type="entry name" value="GH"/>
</dbReference>
<keyword evidence="12" id="KW-0458">Lysosome</keyword>
<reference evidence="22 23" key="1">
    <citation type="journal article" date="2020" name="Mol. Biol. Evol.">
        <title>Interspecific Gene Flow and the Evolution of Specialization in Black and White Rhinoceros.</title>
        <authorList>
            <person name="Moodley Y."/>
            <person name="Westbury M.V."/>
            <person name="Russo I.M."/>
            <person name="Gopalakrishnan S."/>
            <person name="Rakotoarivelo A."/>
            <person name="Olsen R.A."/>
            <person name="Prost S."/>
            <person name="Tunstall T."/>
            <person name="Ryder O.A."/>
            <person name="Dalen L."/>
            <person name="Bruford M.W."/>
        </authorList>
    </citation>
    <scope>NUCLEOTIDE SEQUENCE [LARGE SCALE GENOMIC DNA]</scope>
    <source>
        <strain evidence="22">SBR-YM</strain>
        <tissue evidence="22">Skin</tissue>
    </source>
</reference>
<evidence type="ECO:0000256" key="7">
    <source>
        <dbReference type="ARBA" id="ARBA00022729"/>
    </source>
</evidence>
<dbReference type="FunFam" id="2.60.120.260:FF:000021">
    <property type="entry name" value="Beta-galactosidase"/>
    <property type="match status" value="1"/>
</dbReference>
<dbReference type="FunFam" id="3.20.20.80:FF:000017">
    <property type="entry name" value="Beta-galactosidase"/>
    <property type="match status" value="1"/>
</dbReference>
<evidence type="ECO:0000256" key="1">
    <source>
        <dbReference type="ARBA" id="ARBA00001412"/>
    </source>
</evidence>
<comment type="caution">
    <text evidence="22">The sequence shown here is derived from an EMBL/GenBank/DDBJ whole genome shotgun (WGS) entry which is preliminary data.</text>
</comment>
<evidence type="ECO:0000256" key="14">
    <source>
        <dbReference type="ARBA" id="ARBA00046753"/>
    </source>
</evidence>
<dbReference type="EMBL" id="JACDTQ010001582">
    <property type="protein sequence ID" value="KAF5921804.1"/>
    <property type="molecule type" value="Genomic_DNA"/>
</dbReference>
<keyword evidence="13 15" id="KW-0326">Glycosidase</keyword>
<evidence type="ECO:0000256" key="13">
    <source>
        <dbReference type="ARBA" id="ARBA00023295"/>
    </source>
</evidence>
<feature type="domain" description="Beta-galactosidase galactose-binding" evidence="21">
    <location>
        <begin position="942"/>
        <end position="1003"/>
    </location>
</feature>
<feature type="transmembrane region" description="Helical" evidence="17">
    <location>
        <begin position="84"/>
        <end position="106"/>
    </location>
</feature>
<dbReference type="Gene3D" id="2.60.120.260">
    <property type="entry name" value="Galactose-binding domain-like"/>
    <property type="match status" value="2"/>
</dbReference>